<accession>A0ABW4BR78</accession>
<evidence type="ECO:0000313" key="5">
    <source>
        <dbReference type="Proteomes" id="UP001597251"/>
    </source>
</evidence>
<keyword evidence="5" id="KW-1185">Reference proteome</keyword>
<dbReference type="InterPro" id="IPR050624">
    <property type="entry name" value="HTH-type_Tx_Regulator"/>
</dbReference>
<dbReference type="PANTHER" id="PTHR43479:SF7">
    <property type="entry name" value="TETR-FAMILY TRANSCRIPTIONAL REGULATOR"/>
    <property type="match status" value="1"/>
</dbReference>
<evidence type="ECO:0000256" key="2">
    <source>
        <dbReference type="PROSITE-ProRule" id="PRU00335"/>
    </source>
</evidence>
<name>A0ABW4BR78_9LACO</name>
<comment type="caution">
    <text evidence="4">The sequence shown here is derived from an EMBL/GenBank/DDBJ whole genome shotgun (WGS) entry which is preliminary data.</text>
</comment>
<dbReference type="PANTHER" id="PTHR43479">
    <property type="entry name" value="ACREF/ENVCD OPERON REPRESSOR-RELATED"/>
    <property type="match status" value="1"/>
</dbReference>
<sequence length="179" mass="21052">MVGIKNNRRARYTKKMIQETVLDLLEDKPINNITVTEVCRQADVNRTTFYRYYDDIYQCVDDVEMEFLESSEPLEKIQPTTALEGLLTAFYNDRKLSNLVFVEGKTRLLEKLQNAMDQNGKEFIDPYQSVYLMAGMQNIMKLWVKNGMKETPHELTQIIIRIIFADDIRKVRDFVIPKN</sequence>
<dbReference type="SUPFAM" id="SSF46689">
    <property type="entry name" value="Homeodomain-like"/>
    <property type="match status" value="1"/>
</dbReference>
<feature type="DNA-binding region" description="H-T-H motif" evidence="2">
    <location>
        <begin position="34"/>
        <end position="53"/>
    </location>
</feature>
<gene>
    <name evidence="4" type="ORF">ACFQ42_02840</name>
</gene>
<evidence type="ECO:0000256" key="1">
    <source>
        <dbReference type="ARBA" id="ARBA00023125"/>
    </source>
</evidence>
<keyword evidence="1 2" id="KW-0238">DNA-binding</keyword>
<dbReference type="EMBL" id="JBHTOI010000005">
    <property type="protein sequence ID" value="MFD1417699.1"/>
    <property type="molecule type" value="Genomic_DNA"/>
</dbReference>
<protein>
    <submittedName>
        <fullName evidence="4">TetR/AcrR family transcriptional regulator</fullName>
    </submittedName>
</protein>
<reference evidence="5" key="1">
    <citation type="journal article" date="2019" name="Int. J. Syst. Evol. Microbiol.">
        <title>The Global Catalogue of Microorganisms (GCM) 10K type strain sequencing project: providing services to taxonomists for standard genome sequencing and annotation.</title>
        <authorList>
            <consortium name="The Broad Institute Genomics Platform"/>
            <consortium name="The Broad Institute Genome Sequencing Center for Infectious Disease"/>
            <person name="Wu L."/>
            <person name="Ma J."/>
        </authorList>
    </citation>
    <scope>NUCLEOTIDE SEQUENCE [LARGE SCALE GENOMIC DNA]</scope>
    <source>
        <strain evidence="5">CCM 8936</strain>
    </source>
</reference>
<dbReference type="Gene3D" id="1.10.357.10">
    <property type="entry name" value="Tetracycline Repressor, domain 2"/>
    <property type="match status" value="1"/>
</dbReference>
<feature type="domain" description="HTH tetR-type" evidence="3">
    <location>
        <begin position="11"/>
        <end position="71"/>
    </location>
</feature>
<organism evidence="4 5">
    <name type="scientific">Companilactobacillus keshanensis</name>
    <dbReference type="NCBI Taxonomy" id="2486003"/>
    <lineage>
        <taxon>Bacteria</taxon>
        <taxon>Bacillati</taxon>
        <taxon>Bacillota</taxon>
        <taxon>Bacilli</taxon>
        <taxon>Lactobacillales</taxon>
        <taxon>Lactobacillaceae</taxon>
        <taxon>Companilactobacillus</taxon>
    </lineage>
</organism>
<evidence type="ECO:0000259" key="3">
    <source>
        <dbReference type="PROSITE" id="PS50977"/>
    </source>
</evidence>
<dbReference type="RefSeq" id="WP_125674439.1">
    <property type="nucleotide sequence ID" value="NZ_JBHTOI010000005.1"/>
</dbReference>
<dbReference type="InterPro" id="IPR009057">
    <property type="entry name" value="Homeodomain-like_sf"/>
</dbReference>
<dbReference type="Proteomes" id="UP001597251">
    <property type="component" value="Unassembled WGS sequence"/>
</dbReference>
<evidence type="ECO:0000313" key="4">
    <source>
        <dbReference type="EMBL" id="MFD1417699.1"/>
    </source>
</evidence>
<dbReference type="InterPro" id="IPR001647">
    <property type="entry name" value="HTH_TetR"/>
</dbReference>
<proteinExistence type="predicted"/>
<dbReference type="PROSITE" id="PS50977">
    <property type="entry name" value="HTH_TETR_2"/>
    <property type="match status" value="1"/>
</dbReference>